<sequence length="66" mass="7260">MAVQDERKKKSGGLIGHDIEDVHDLDPDKGESSPHLLLILEEVGVVMEQLLGILEVLSNLNDSITR</sequence>
<keyword evidence="3" id="KW-1185">Reference proteome</keyword>
<protein>
    <submittedName>
        <fullName evidence="2">Uncharacterized protein</fullName>
    </submittedName>
</protein>
<feature type="non-terminal residue" evidence="2">
    <location>
        <position position="1"/>
    </location>
</feature>
<feature type="compositionally biased region" description="Basic and acidic residues" evidence="1">
    <location>
        <begin position="17"/>
        <end position="29"/>
    </location>
</feature>
<evidence type="ECO:0000313" key="2">
    <source>
        <dbReference type="EMBL" id="TRZ12764.1"/>
    </source>
</evidence>
<evidence type="ECO:0000256" key="1">
    <source>
        <dbReference type="SAM" id="MobiDB-lite"/>
    </source>
</evidence>
<organism evidence="2 3">
    <name type="scientific">Zosterops borbonicus</name>
    <dbReference type="NCBI Taxonomy" id="364589"/>
    <lineage>
        <taxon>Eukaryota</taxon>
        <taxon>Metazoa</taxon>
        <taxon>Chordata</taxon>
        <taxon>Craniata</taxon>
        <taxon>Vertebrata</taxon>
        <taxon>Euteleostomi</taxon>
        <taxon>Archelosauria</taxon>
        <taxon>Archosauria</taxon>
        <taxon>Dinosauria</taxon>
        <taxon>Saurischia</taxon>
        <taxon>Theropoda</taxon>
        <taxon>Coelurosauria</taxon>
        <taxon>Aves</taxon>
        <taxon>Neognathae</taxon>
        <taxon>Neoaves</taxon>
        <taxon>Telluraves</taxon>
        <taxon>Australaves</taxon>
        <taxon>Passeriformes</taxon>
        <taxon>Sylvioidea</taxon>
        <taxon>Zosteropidae</taxon>
        <taxon>Zosterops</taxon>
    </lineage>
</organism>
<comment type="caution">
    <text evidence="2">The sequence shown here is derived from an EMBL/GenBank/DDBJ whole genome shotgun (WGS) entry which is preliminary data.</text>
</comment>
<dbReference type="AlphaFoldDB" id="A0A8K1G6D9"/>
<gene>
    <name evidence="2" type="ORF">HGM15179_014320</name>
</gene>
<proteinExistence type="predicted"/>
<name>A0A8K1G6D9_9PASS</name>
<feature type="region of interest" description="Disordered" evidence="1">
    <location>
        <begin position="1"/>
        <end position="29"/>
    </location>
</feature>
<reference evidence="2" key="1">
    <citation type="submission" date="2019-04" db="EMBL/GenBank/DDBJ databases">
        <title>Genome assembly of Zosterops borbonicus 15179.</title>
        <authorList>
            <person name="Leroy T."/>
            <person name="Anselmetti Y."/>
            <person name="Tilak M.-K."/>
            <person name="Nabholz B."/>
        </authorList>
    </citation>
    <scope>NUCLEOTIDE SEQUENCE</scope>
    <source>
        <strain evidence="2">HGM_15179</strain>
        <tissue evidence="2">Muscle</tissue>
    </source>
</reference>
<accession>A0A8K1G6D9</accession>
<dbReference type="EMBL" id="SWJQ01000567">
    <property type="protein sequence ID" value="TRZ12764.1"/>
    <property type="molecule type" value="Genomic_DNA"/>
</dbReference>
<dbReference type="Proteomes" id="UP000796761">
    <property type="component" value="Unassembled WGS sequence"/>
</dbReference>
<evidence type="ECO:0000313" key="3">
    <source>
        <dbReference type="Proteomes" id="UP000796761"/>
    </source>
</evidence>